<feature type="domain" description="Metallo-beta-lactamase" evidence="1">
    <location>
        <begin position="24"/>
        <end position="211"/>
    </location>
</feature>
<dbReference type="AlphaFoldDB" id="A0A932MQP7"/>
<comment type="caution">
    <text evidence="2">The sequence shown here is derived from an EMBL/GenBank/DDBJ whole genome shotgun (WGS) entry which is preliminary data.</text>
</comment>
<dbReference type="InterPro" id="IPR050855">
    <property type="entry name" value="NDM-1-like"/>
</dbReference>
<dbReference type="PANTHER" id="PTHR42951">
    <property type="entry name" value="METALLO-BETA-LACTAMASE DOMAIN-CONTAINING"/>
    <property type="match status" value="1"/>
</dbReference>
<dbReference type="SUPFAM" id="SSF56281">
    <property type="entry name" value="Metallo-hydrolase/oxidoreductase"/>
    <property type="match status" value="1"/>
</dbReference>
<evidence type="ECO:0000313" key="3">
    <source>
        <dbReference type="Proteomes" id="UP000782312"/>
    </source>
</evidence>
<organism evidence="2 3">
    <name type="scientific">Tectimicrobiota bacterium</name>
    <dbReference type="NCBI Taxonomy" id="2528274"/>
    <lineage>
        <taxon>Bacteria</taxon>
        <taxon>Pseudomonadati</taxon>
        <taxon>Nitrospinota/Tectimicrobiota group</taxon>
        <taxon>Candidatus Tectimicrobiota</taxon>
    </lineage>
</organism>
<evidence type="ECO:0000313" key="2">
    <source>
        <dbReference type="EMBL" id="MBI3128306.1"/>
    </source>
</evidence>
<proteinExistence type="predicted"/>
<dbReference type="EMBL" id="JACPUR010000027">
    <property type="protein sequence ID" value="MBI3128306.1"/>
    <property type="molecule type" value="Genomic_DNA"/>
</dbReference>
<dbReference type="SMART" id="SM00849">
    <property type="entry name" value="Lactamase_B"/>
    <property type="match status" value="1"/>
</dbReference>
<dbReference type="Pfam" id="PF00753">
    <property type="entry name" value="Lactamase_B"/>
    <property type="match status" value="1"/>
</dbReference>
<dbReference type="Gene3D" id="3.60.15.10">
    <property type="entry name" value="Ribonuclease Z/Hydroxyacylglutathione hydrolase-like"/>
    <property type="match status" value="1"/>
</dbReference>
<accession>A0A932MQP7</accession>
<gene>
    <name evidence="2" type="ORF">HYZ11_11930</name>
</gene>
<dbReference type="PANTHER" id="PTHR42951:SF22">
    <property type="entry name" value="METALLO BETA-LACTAMASE SUPERFAMILY LIPOPROTEIN"/>
    <property type="match status" value="1"/>
</dbReference>
<dbReference type="InterPro" id="IPR036866">
    <property type="entry name" value="RibonucZ/Hydroxyglut_hydro"/>
</dbReference>
<dbReference type="InterPro" id="IPR001279">
    <property type="entry name" value="Metallo-B-lactamas"/>
</dbReference>
<name>A0A932MQP7_UNCTE</name>
<protein>
    <submittedName>
        <fullName evidence="2">MBL fold metallo-hydrolase</fullName>
    </submittedName>
</protein>
<sequence length="269" mass="30395">METQNWYSVQEFAPGSYQITEAGRYKMFLFLGRDKALAVDGGLGVGDLRKLHESITRLPIDFILTHTHWDHLGGGHQWPKVGVHPIGKDRLANDHSAAAQRFIQNWKDPLPAGFDPKTFTIKPITFGWTLKEGDSFDLGGRRFRVYDIPGHSPDSIALLDEREGVLVTGDLVKPLDCLYLQVPTAILRDYAPSLRKLEKLAKEVKWICSGHTNPFGDASIIGEMARFMEEIEAGTHEKSKKRFAPPGWGEVDEYEAKRFKVWIGDHARK</sequence>
<reference evidence="2" key="1">
    <citation type="submission" date="2020-07" db="EMBL/GenBank/DDBJ databases">
        <title>Huge and variable diversity of episymbiotic CPR bacteria and DPANN archaea in groundwater ecosystems.</title>
        <authorList>
            <person name="He C.Y."/>
            <person name="Keren R."/>
            <person name="Whittaker M."/>
            <person name="Farag I.F."/>
            <person name="Doudna J."/>
            <person name="Cate J.H.D."/>
            <person name="Banfield J.F."/>
        </authorList>
    </citation>
    <scope>NUCLEOTIDE SEQUENCE</scope>
    <source>
        <strain evidence="2">NC_groundwater_763_Ag_S-0.2um_68_21</strain>
    </source>
</reference>
<dbReference type="Proteomes" id="UP000782312">
    <property type="component" value="Unassembled WGS sequence"/>
</dbReference>
<evidence type="ECO:0000259" key="1">
    <source>
        <dbReference type="SMART" id="SM00849"/>
    </source>
</evidence>